<dbReference type="Proteomes" id="UP000828941">
    <property type="component" value="Chromosome 6"/>
</dbReference>
<keyword evidence="2" id="KW-1185">Reference proteome</keyword>
<evidence type="ECO:0000313" key="1">
    <source>
        <dbReference type="EMBL" id="KAI4336473.1"/>
    </source>
</evidence>
<organism evidence="1 2">
    <name type="scientific">Bauhinia variegata</name>
    <name type="common">Purple orchid tree</name>
    <name type="synonym">Phanera variegata</name>
    <dbReference type="NCBI Taxonomy" id="167791"/>
    <lineage>
        <taxon>Eukaryota</taxon>
        <taxon>Viridiplantae</taxon>
        <taxon>Streptophyta</taxon>
        <taxon>Embryophyta</taxon>
        <taxon>Tracheophyta</taxon>
        <taxon>Spermatophyta</taxon>
        <taxon>Magnoliopsida</taxon>
        <taxon>eudicotyledons</taxon>
        <taxon>Gunneridae</taxon>
        <taxon>Pentapetalae</taxon>
        <taxon>rosids</taxon>
        <taxon>fabids</taxon>
        <taxon>Fabales</taxon>
        <taxon>Fabaceae</taxon>
        <taxon>Cercidoideae</taxon>
        <taxon>Cercideae</taxon>
        <taxon>Bauhiniinae</taxon>
        <taxon>Bauhinia</taxon>
    </lineage>
</organism>
<dbReference type="EMBL" id="CM039431">
    <property type="protein sequence ID" value="KAI4336473.1"/>
    <property type="molecule type" value="Genomic_DNA"/>
</dbReference>
<protein>
    <submittedName>
        <fullName evidence="1">Uncharacterized protein</fullName>
    </submittedName>
</protein>
<proteinExistence type="predicted"/>
<evidence type="ECO:0000313" key="2">
    <source>
        <dbReference type="Proteomes" id="UP000828941"/>
    </source>
</evidence>
<sequence>MKAKSHVHISHPDIRKQSSSRANLRLEKTPILNWSEQDKSSTYFIVCNDWYQAIDKISGSGVSRAIDNFATSLHQLYERQEQVEKLKMEYLLKDYDHRLRSFRKENGISWHKDSFHNWVDLISV</sequence>
<comment type="caution">
    <text evidence="1">The sequence shown here is derived from an EMBL/GenBank/DDBJ whole genome shotgun (WGS) entry which is preliminary data.</text>
</comment>
<gene>
    <name evidence="1" type="ORF">L6164_014995</name>
</gene>
<name>A0ACB9NJD1_BAUVA</name>
<accession>A0ACB9NJD1</accession>
<reference evidence="1 2" key="1">
    <citation type="journal article" date="2022" name="DNA Res.">
        <title>Chromosomal-level genome assembly of the orchid tree Bauhinia variegata (Leguminosae; Cercidoideae) supports the allotetraploid origin hypothesis of Bauhinia.</title>
        <authorList>
            <person name="Zhong Y."/>
            <person name="Chen Y."/>
            <person name="Zheng D."/>
            <person name="Pang J."/>
            <person name="Liu Y."/>
            <person name="Luo S."/>
            <person name="Meng S."/>
            <person name="Qian L."/>
            <person name="Wei D."/>
            <person name="Dai S."/>
            <person name="Zhou R."/>
        </authorList>
    </citation>
    <scope>NUCLEOTIDE SEQUENCE [LARGE SCALE GENOMIC DNA]</scope>
    <source>
        <strain evidence="1">BV-YZ2020</strain>
    </source>
</reference>